<dbReference type="RefSeq" id="WP_344543798.1">
    <property type="nucleotide sequence ID" value="NZ_BAAATD010000006.1"/>
</dbReference>
<feature type="compositionally biased region" description="Polar residues" evidence="1">
    <location>
        <begin position="69"/>
        <end position="78"/>
    </location>
</feature>
<keyword evidence="2" id="KW-0812">Transmembrane</keyword>
<comment type="caution">
    <text evidence="3">The sequence shown here is derived from an EMBL/GenBank/DDBJ whole genome shotgun (WGS) entry which is preliminary data.</text>
</comment>
<feature type="region of interest" description="Disordered" evidence="1">
    <location>
        <begin position="63"/>
        <end position="130"/>
    </location>
</feature>
<feature type="compositionally biased region" description="Gly residues" evidence="1">
    <location>
        <begin position="121"/>
        <end position="130"/>
    </location>
</feature>
<keyword evidence="2" id="KW-1133">Transmembrane helix</keyword>
<reference evidence="3 4" key="1">
    <citation type="journal article" date="2019" name="Int. J. Syst. Evol. Microbiol.">
        <title>The Global Catalogue of Microorganisms (GCM) 10K type strain sequencing project: providing services to taxonomists for standard genome sequencing and annotation.</title>
        <authorList>
            <consortium name="The Broad Institute Genomics Platform"/>
            <consortium name="The Broad Institute Genome Sequencing Center for Infectious Disease"/>
            <person name="Wu L."/>
            <person name="Ma J."/>
        </authorList>
    </citation>
    <scope>NUCLEOTIDE SEQUENCE [LARGE SCALE GENOMIC DNA]</scope>
    <source>
        <strain evidence="3 4">JCM 6833</strain>
    </source>
</reference>
<evidence type="ECO:0000313" key="3">
    <source>
        <dbReference type="EMBL" id="GAA2605951.1"/>
    </source>
</evidence>
<evidence type="ECO:0000313" key="4">
    <source>
        <dbReference type="Proteomes" id="UP001501509"/>
    </source>
</evidence>
<feature type="compositionally biased region" description="Basic and acidic residues" evidence="1">
    <location>
        <begin position="1"/>
        <end position="16"/>
    </location>
</feature>
<keyword evidence="2" id="KW-0472">Membrane</keyword>
<feature type="region of interest" description="Disordered" evidence="1">
    <location>
        <begin position="1"/>
        <end position="29"/>
    </location>
</feature>
<feature type="transmembrane region" description="Helical" evidence="2">
    <location>
        <begin position="39"/>
        <end position="59"/>
    </location>
</feature>
<keyword evidence="4" id="KW-1185">Reference proteome</keyword>
<dbReference type="Proteomes" id="UP001501509">
    <property type="component" value="Unassembled WGS sequence"/>
</dbReference>
<proteinExistence type="predicted"/>
<sequence length="249" mass="25472">MDLESELRKAMAEHTAEASAPASLAARVRHRHRRRVARIRTTVGVAAVAVVAIAAVPSYRSLDAGPVSASRTPTSTGTAAALPPGQDRTPAPGPSRTPRSTDGPGTGSTRQPTVPGTTPSGSGGPIPGGGASKLPAWVTYMPSGLSAAGPCATHRSGQRSTTTCRWQGSSGSVEVRLVRGMGFAGPESLAAFPTVPTPTTVRGRRAIMTDRPDTGRQIAWLDRPGVGVLVVVGGAARAQLLRIAEGVRP</sequence>
<evidence type="ECO:0000256" key="2">
    <source>
        <dbReference type="SAM" id="Phobius"/>
    </source>
</evidence>
<protein>
    <submittedName>
        <fullName evidence="3">Uncharacterized protein</fullName>
    </submittedName>
</protein>
<name>A0ABN3Q0X9_9ACTN</name>
<gene>
    <name evidence="3" type="ORF">GCM10010411_45110</name>
</gene>
<evidence type="ECO:0000256" key="1">
    <source>
        <dbReference type="SAM" id="MobiDB-lite"/>
    </source>
</evidence>
<feature type="compositionally biased region" description="Low complexity" evidence="1">
    <location>
        <begin position="17"/>
        <end position="26"/>
    </location>
</feature>
<dbReference type="EMBL" id="BAAATD010000006">
    <property type="protein sequence ID" value="GAA2605951.1"/>
    <property type="molecule type" value="Genomic_DNA"/>
</dbReference>
<accession>A0ABN3Q0X9</accession>
<organism evidence="3 4">
    <name type="scientific">Actinomadura fulvescens</name>
    <dbReference type="NCBI Taxonomy" id="46160"/>
    <lineage>
        <taxon>Bacteria</taxon>
        <taxon>Bacillati</taxon>
        <taxon>Actinomycetota</taxon>
        <taxon>Actinomycetes</taxon>
        <taxon>Streptosporangiales</taxon>
        <taxon>Thermomonosporaceae</taxon>
        <taxon>Actinomadura</taxon>
    </lineage>
</organism>